<evidence type="ECO:0000313" key="1">
    <source>
        <dbReference type="EMBL" id="QEK37835.1"/>
    </source>
</evidence>
<dbReference type="OrthoDB" id="9830970at2"/>
<reference evidence="1 2" key="1">
    <citation type="submission" date="2019-08" db="EMBL/GenBank/DDBJ databases">
        <title>Highly reduced genomes of protist endosymbionts show evolutionary convergence.</title>
        <authorList>
            <person name="George E."/>
            <person name="Husnik F."/>
            <person name="Tashyreva D."/>
            <person name="Prokopchuk G."/>
            <person name="Horak A."/>
            <person name="Kwong W.K."/>
            <person name="Lukes J."/>
            <person name="Keeling P.J."/>
        </authorList>
    </citation>
    <scope>NUCLEOTIDE SEQUENCE [LARGE SCALE GENOMIC DNA]</scope>
    <source>
        <strain evidence="1">1605</strain>
    </source>
</reference>
<gene>
    <name evidence="1" type="ORF">FZC35_00325</name>
</gene>
<proteinExistence type="predicted"/>
<accession>A0A5C0UCU5</accession>
<organism evidence="1 2">
    <name type="scientific">Candidatus Cytomitobacter indipagum</name>
    <dbReference type="NCBI Taxonomy" id="2601575"/>
    <lineage>
        <taxon>Bacteria</taxon>
        <taxon>Pseudomonadati</taxon>
        <taxon>Pseudomonadota</taxon>
        <taxon>Alphaproteobacteria</taxon>
        <taxon>Holosporales</taxon>
        <taxon>Holosporaceae</taxon>
        <taxon>Candidatus Cytomitobacter</taxon>
    </lineage>
</organism>
<sequence>MRKILHLLLIAGQTNAMSFYMGSRIGIDMSTLSLKGKISSSIKKIEKKISSEKNSGKFASRTTLGASLESFFSVSMFSLGFCIDAGKSFRSKNSLEANTNKEKEKYTIKANTWTLGTTGVLGVNFALMRFLLFAGPHGQYMEYKNETTNDKHKEWQWTPMVGAGAQIRLGITVLELRYLHPAQINLFKQGSDANERRITFNKKGPGVLSVAALMRI</sequence>
<dbReference type="Proteomes" id="UP000325155">
    <property type="component" value="Chromosome"/>
</dbReference>
<evidence type="ECO:0000313" key="2">
    <source>
        <dbReference type="Proteomes" id="UP000325155"/>
    </source>
</evidence>
<keyword evidence="2" id="KW-1185">Reference proteome</keyword>
<dbReference type="AlphaFoldDB" id="A0A5C0UCU5"/>
<name>A0A5C0UCU5_9PROT</name>
<dbReference type="RefSeq" id="WP_148980682.1">
    <property type="nucleotide sequence ID" value="NZ_CP043315.1"/>
</dbReference>
<dbReference type="KEGG" id="cip:FZC35_00325"/>
<dbReference type="EMBL" id="CP043315">
    <property type="protein sequence ID" value="QEK37835.1"/>
    <property type="molecule type" value="Genomic_DNA"/>
</dbReference>
<protein>
    <submittedName>
        <fullName evidence="1">Outer membrane beta-barrel protein</fullName>
    </submittedName>
</protein>